<keyword evidence="3" id="KW-0963">Cytoplasm</keyword>
<dbReference type="RefSeq" id="WP_137814641.1">
    <property type="nucleotide sequence ID" value="NZ_BJFL01000015.1"/>
</dbReference>
<dbReference type="AlphaFoldDB" id="A0A4D4JB09"/>
<dbReference type="Proteomes" id="UP000298860">
    <property type="component" value="Unassembled WGS sequence"/>
</dbReference>
<proteinExistence type="inferred from homology"/>
<reference evidence="6" key="1">
    <citation type="submission" date="2019-04" db="EMBL/GenBank/DDBJ databases">
        <title>Draft genome sequence of Pseudonocardiaceae bacterium SL3-2-4.</title>
        <authorList>
            <person name="Ningsih F."/>
            <person name="Yokota A."/>
            <person name="Sakai Y."/>
            <person name="Nanatani K."/>
            <person name="Yabe S."/>
            <person name="Oetari A."/>
            <person name="Sjamsuridzal W."/>
        </authorList>
    </citation>
    <scope>NUCLEOTIDE SEQUENCE [LARGE SCALE GENOMIC DNA]</scope>
    <source>
        <strain evidence="6">SL3-2-4</strain>
    </source>
</reference>
<name>A0A4D4JB09_9PSEU</name>
<evidence type="ECO:0000256" key="3">
    <source>
        <dbReference type="ARBA" id="ARBA00022490"/>
    </source>
</evidence>
<evidence type="ECO:0000256" key="2">
    <source>
        <dbReference type="ARBA" id="ARBA00006411"/>
    </source>
</evidence>
<organism evidence="5 6">
    <name type="scientific">Gandjariella thermophila</name>
    <dbReference type="NCBI Taxonomy" id="1931992"/>
    <lineage>
        <taxon>Bacteria</taxon>
        <taxon>Bacillati</taxon>
        <taxon>Actinomycetota</taxon>
        <taxon>Actinomycetes</taxon>
        <taxon>Pseudonocardiales</taxon>
        <taxon>Pseudonocardiaceae</taxon>
        <taxon>Gandjariella</taxon>
    </lineage>
</organism>
<keyword evidence="6" id="KW-1185">Reference proteome</keyword>
<keyword evidence="4" id="KW-0143">Chaperone</keyword>
<comment type="similarity">
    <text evidence="2">Belongs to the EspG family.</text>
</comment>
<evidence type="ECO:0000256" key="4">
    <source>
        <dbReference type="ARBA" id="ARBA00023186"/>
    </source>
</evidence>
<protein>
    <submittedName>
        <fullName evidence="5">ESX secretion-associated protein EspG</fullName>
    </submittedName>
</protein>
<dbReference type="OrthoDB" id="3623746at2"/>
<accession>A0A4D4JB09</accession>
<dbReference type="EMBL" id="BJFL01000015">
    <property type="protein sequence ID" value="GDY31579.1"/>
    <property type="molecule type" value="Genomic_DNA"/>
</dbReference>
<comment type="subcellular location">
    <subcellularLocation>
        <location evidence="1">Cytoplasm</location>
    </subcellularLocation>
</comment>
<sequence length="257" mass="27545">MVVRHQVAISARSYAVAWAAEELGPQHPALLAPLHEDDTPLAGRIERAVAELERSRLFDRRGGLHGDLLTTFQLLARPSIEFYGWIATERPPANFSAVAAARGNDAVLAVLNGDALTLTPLRPDANARALVDLLPRTPPAHAQSITAPASDLGTGTAHGPDEVFAGLSPPQTGSPAAGAIRRLDAAPRTAAAQFYVAVRDASGRRHRNPYPLNVRDLPDGRWFVQHTNSSGQIWVTAAPASPQSLTARLDEIRRGLR</sequence>
<gene>
    <name evidence="5" type="ORF">GTS_32120</name>
</gene>
<evidence type="ECO:0000313" key="5">
    <source>
        <dbReference type="EMBL" id="GDY31579.1"/>
    </source>
</evidence>
<dbReference type="Pfam" id="PF14011">
    <property type="entry name" value="ESX-1_EspG"/>
    <property type="match status" value="1"/>
</dbReference>
<dbReference type="InterPro" id="IPR025734">
    <property type="entry name" value="EspG"/>
</dbReference>
<evidence type="ECO:0000313" key="6">
    <source>
        <dbReference type="Proteomes" id="UP000298860"/>
    </source>
</evidence>
<comment type="caution">
    <text evidence="5">The sequence shown here is derived from an EMBL/GenBank/DDBJ whole genome shotgun (WGS) entry which is preliminary data.</text>
</comment>
<evidence type="ECO:0000256" key="1">
    <source>
        <dbReference type="ARBA" id="ARBA00004496"/>
    </source>
</evidence>